<dbReference type="PANTHER" id="PTHR47447:SF23">
    <property type="entry name" value="PENTACOTRIPEPTIDE-REPEAT REGION OF PRORP DOMAIN-CONTAINING PROTEIN"/>
    <property type="match status" value="1"/>
</dbReference>
<gene>
    <name evidence="7" type="ORF">MFIFM68171_10908</name>
</gene>
<comment type="similarity">
    <text evidence="1">Belongs to the CCM1 family.</text>
</comment>
<feature type="region of interest" description="Disordered" evidence="6">
    <location>
        <begin position="56"/>
        <end position="87"/>
    </location>
</feature>
<feature type="repeat" description="PPR" evidence="5">
    <location>
        <begin position="480"/>
        <end position="514"/>
    </location>
</feature>
<name>A0ABQ0GSJ4_9PEZI</name>
<evidence type="ECO:0008006" key="9">
    <source>
        <dbReference type="Google" id="ProtNLM"/>
    </source>
</evidence>
<dbReference type="NCBIfam" id="TIGR00756">
    <property type="entry name" value="PPR"/>
    <property type="match status" value="1"/>
</dbReference>
<comment type="subunit">
    <text evidence="4">Binds to mitochondrial small subunit 15S rRNA.</text>
</comment>
<feature type="compositionally biased region" description="Low complexity" evidence="6">
    <location>
        <begin position="61"/>
        <end position="87"/>
    </location>
</feature>
<protein>
    <recommendedName>
        <fullName evidence="9">Pentatricopeptide repeat-containing protein</fullName>
    </recommendedName>
</protein>
<dbReference type="PROSITE" id="PS51375">
    <property type="entry name" value="PPR"/>
    <property type="match status" value="3"/>
</dbReference>
<dbReference type="Proteomes" id="UP001628179">
    <property type="component" value="Unassembled WGS sequence"/>
</dbReference>
<dbReference type="InterPro" id="IPR011990">
    <property type="entry name" value="TPR-like_helical_dom_sf"/>
</dbReference>
<evidence type="ECO:0000313" key="7">
    <source>
        <dbReference type="EMBL" id="GAB1320698.1"/>
    </source>
</evidence>
<dbReference type="Pfam" id="PF13041">
    <property type="entry name" value="PPR_2"/>
    <property type="match status" value="2"/>
</dbReference>
<feature type="repeat" description="PPR" evidence="5">
    <location>
        <begin position="750"/>
        <end position="784"/>
    </location>
</feature>
<comment type="caution">
    <text evidence="7">The sequence shown here is derived from an EMBL/GenBank/DDBJ whole genome shotgun (WGS) entry which is preliminary data.</text>
</comment>
<feature type="region of interest" description="Disordered" evidence="6">
    <location>
        <begin position="268"/>
        <end position="290"/>
    </location>
</feature>
<dbReference type="GeneID" id="98181650"/>
<evidence type="ECO:0000256" key="1">
    <source>
        <dbReference type="ARBA" id="ARBA00006192"/>
    </source>
</evidence>
<reference evidence="7 8" key="1">
    <citation type="submission" date="2024-09" db="EMBL/GenBank/DDBJ databases">
        <title>Itraconazole resistance in Madurella fahalii resulting from another homologue of gene encoding cytochrome P450 14-alpha sterol demethylase (CYP51).</title>
        <authorList>
            <person name="Yoshioka I."/>
            <person name="Fahal A.H."/>
            <person name="Kaneko S."/>
            <person name="Yaguchi T."/>
        </authorList>
    </citation>
    <scope>NUCLEOTIDE SEQUENCE [LARGE SCALE GENOMIC DNA]</scope>
    <source>
        <strain evidence="7 8">IFM 68171</strain>
    </source>
</reference>
<dbReference type="Pfam" id="PF01535">
    <property type="entry name" value="PPR"/>
    <property type="match status" value="1"/>
</dbReference>
<evidence type="ECO:0000256" key="3">
    <source>
        <dbReference type="ARBA" id="ARBA00044493"/>
    </source>
</evidence>
<dbReference type="EMBL" id="BAAFSV010000006">
    <property type="protein sequence ID" value="GAB1320698.1"/>
    <property type="molecule type" value="Genomic_DNA"/>
</dbReference>
<dbReference type="RefSeq" id="XP_070922428.1">
    <property type="nucleotide sequence ID" value="XM_071066327.1"/>
</dbReference>
<feature type="repeat" description="PPR" evidence="5">
    <location>
        <begin position="597"/>
        <end position="631"/>
    </location>
</feature>
<evidence type="ECO:0000256" key="2">
    <source>
        <dbReference type="ARBA" id="ARBA00022737"/>
    </source>
</evidence>
<evidence type="ECO:0000256" key="5">
    <source>
        <dbReference type="PROSITE-ProRule" id="PRU00708"/>
    </source>
</evidence>
<keyword evidence="8" id="KW-1185">Reference proteome</keyword>
<dbReference type="Gene3D" id="1.25.40.10">
    <property type="entry name" value="Tetratricopeptide repeat domain"/>
    <property type="match status" value="3"/>
</dbReference>
<proteinExistence type="inferred from homology"/>
<evidence type="ECO:0000256" key="4">
    <source>
        <dbReference type="ARBA" id="ARBA00044511"/>
    </source>
</evidence>
<dbReference type="PANTHER" id="PTHR47447">
    <property type="entry name" value="OS03G0856100 PROTEIN"/>
    <property type="match status" value="1"/>
</dbReference>
<evidence type="ECO:0000313" key="8">
    <source>
        <dbReference type="Proteomes" id="UP001628179"/>
    </source>
</evidence>
<dbReference type="InterPro" id="IPR002885">
    <property type="entry name" value="PPR_rpt"/>
</dbReference>
<keyword evidence="2" id="KW-0677">Repeat</keyword>
<accession>A0ABQ0GSJ4</accession>
<organism evidence="7 8">
    <name type="scientific">Madurella fahalii</name>
    <dbReference type="NCBI Taxonomy" id="1157608"/>
    <lineage>
        <taxon>Eukaryota</taxon>
        <taxon>Fungi</taxon>
        <taxon>Dikarya</taxon>
        <taxon>Ascomycota</taxon>
        <taxon>Pezizomycotina</taxon>
        <taxon>Sordariomycetes</taxon>
        <taxon>Sordariomycetidae</taxon>
        <taxon>Sordariales</taxon>
        <taxon>Sordariales incertae sedis</taxon>
        <taxon>Madurella</taxon>
    </lineage>
</organism>
<sequence>MRELGTVCLRCRFRLLVTSRARARRGTLSYSTYNSAVDEDQSHDADWHTRSTAMLGQAWGRTTQTRTARPAPSSSTQRRSPSSRGTSSLAMFQNIVERQAQASATQAGSLYGNASVELVKDVARMQTMLEREGATLEAAYAFFMETVYPQVTHAGRDVPQIIKNQIGTVLLDRLAVEKARVFDSPHLPSVTRITEIMVQLDVLRPIVWATLVLELIQHICRQSPSPNDYTSIENYESAIAIRNTFLRDLVGAWKVFAEQRFLAEGDIPVEYPEQRQPQSGSRPADAKPQRRPTLWQAFGTMFPKYPPSTLLRPTCAAYATYKLLIDPFNRTRSVEQEAAPFLQIMKALIFQSRPPRPSDFSALLEAFPDIRYMQSRKYAKDRGTAFLKPVSIPQAGSHDLRNTVHRQLGNAIRSRNLGTVQKAWLDFWGDAAKPDDAHIQELTKFPELFDYFILAYMTMRRPELAIRVWNNMEHIGIKPTIKTWNSMLQGCAKASNADGIRTVWQKLIASGTKLDTAIWTARIHGFFVSGDPDAGLRALDEMAKVWEARGNPANQAIAVQLTAEPVNAALAGLLRLERDADAKRVLAWAAKQGVEPDIYTFNTLLRPLLRRGDMAAVDELFDTMRSVNIHADVTTFTVMLEGTLTNIGNLDPAEQVALVRRILAEMKSAGIEANMQTYAKILYLLLREGGDRANEPVKAVLAHIWRRGLELTSHIYTMLAEHYFSRDPPDAGAVTTLIENRRLHDNKDIDRVFWERVIKGYCHSGETERALDIFDRVFVSGTNITISTLHDLLRAVIESGEMEAAARIVEAAGRIGKADEHIAGSSGAAAATQAEKRRLFKHRFWHLAHQHGLLGEQLGDSFKEALRGG</sequence>
<comment type="function">
    <text evidence="3">Regulates mitochondrial small subunit maturation by controlling 15S rRNA 5'-end processing. Localizes to the 5' precursor of the 15S rRNA in a position that is subsequently occupied by mS47 in the mature yeast mtSSU. Uses structure and sequence-specific RNA recognition, binding to a single-stranded region of the precursor and specifically recognizing bases -6 to -1. The exchange of Ccm1 for mS47 is coupled to the irreversible removal of precursor rRNA that is accompanied by conformational changes of the mitoribosomal proteins uS5m and mS26. These conformational changes signal completion of 5'-end rRNA processing through protection of the mature 5'-end of the 15S rRNA and stabilization of mS47. The removal of the 5' precursor together with the dissociation of Ccm1 may be catalyzed by the 5'-3' exoribonuclease Pet127. Involved in the specific removal of group I introns in mitochondrial encoded transcripts.</text>
</comment>
<evidence type="ECO:0000256" key="6">
    <source>
        <dbReference type="SAM" id="MobiDB-lite"/>
    </source>
</evidence>